<feature type="domain" description="CBS" evidence="2">
    <location>
        <begin position="42"/>
        <end position="99"/>
    </location>
</feature>
<organism evidence="3 6">
    <name type="scientific">Marinomonas gallaica</name>
    <dbReference type="NCBI Taxonomy" id="1806667"/>
    <lineage>
        <taxon>Bacteria</taxon>
        <taxon>Pseudomonadati</taxon>
        <taxon>Pseudomonadota</taxon>
        <taxon>Gammaproteobacteria</taxon>
        <taxon>Oceanospirillales</taxon>
        <taxon>Oceanospirillaceae</taxon>
        <taxon>Marinomonas</taxon>
    </lineage>
</organism>
<evidence type="ECO:0000313" key="4">
    <source>
        <dbReference type="EMBL" id="SBT21653.1"/>
    </source>
</evidence>
<keyword evidence="1" id="KW-0129">CBS domain</keyword>
<gene>
    <name evidence="3" type="ORF">MGA5115_02845</name>
    <name evidence="4" type="ORF">MGA5116_02249</name>
</gene>
<dbReference type="AlphaFoldDB" id="A0A1C3JTY4"/>
<dbReference type="Gene3D" id="3.10.580.10">
    <property type="entry name" value="CBS-domain"/>
    <property type="match status" value="1"/>
</dbReference>
<accession>A0A1C3JTY4</accession>
<dbReference type="Pfam" id="PF00571">
    <property type="entry name" value="CBS"/>
    <property type="match status" value="1"/>
</dbReference>
<dbReference type="InterPro" id="IPR046342">
    <property type="entry name" value="CBS_dom_sf"/>
</dbReference>
<evidence type="ECO:0000313" key="5">
    <source>
        <dbReference type="Proteomes" id="UP000092840"/>
    </source>
</evidence>
<dbReference type="PROSITE" id="PS51371">
    <property type="entry name" value="CBS"/>
    <property type="match status" value="1"/>
</dbReference>
<keyword evidence="5" id="KW-1185">Reference proteome</keyword>
<sequence length="201" mass="22622">MVTIMKTLTYVTTADIRDLTWPVVEENIGLYTPALRVLTDFKTSSPRLIEPNVRADVLVEIMKKEHVRMKIVVDSQNNFLGVVSLEDLSEEAFIKRIAEGYVRDELLAIDLMRAKEDLLAVSLKSLAGSDIESLILSQKNNAHQHLLVVDEETMSIRGLVSANDIVRQLKLSIDVSTSTSFAKLNEILEHEYADSKRIRVA</sequence>
<dbReference type="InterPro" id="IPR000644">
    <property type="entry name" value="CBS_dom"/>
</dbReference>
<dbReference type="SUPFAM" id="SSF54631">
    <property type="entry name" value="CBS-domain pair"/>
    <property type="match status" value="1"/>
</dbReference>
<dbReference type="EMBL" id="FLRA01000023">
    <property type="protein sequence ID" value="SBT18698.1"/>
    <property type="molecule type" value="Genomic_DNA"/>
</dbReference>
<dbReference type="Proteomes" id="UP000092840">
    <property type="component" value="Unassembled WGS sequence"/>
</dbReference>
<reference evidence="4 5" key="1">
    <citation type="submission" date="2016-06" db="EMBL/GenBank/DDBJ databases">
        <authorList>
            <person name="Rodrigo-Torres L."/>
            <person name="Arahal D.R."/>
        </authorList>
    </citation>
    <scope>NUCLEOTIDE SEQUENCE [LARGE SCALE GENOMIC DNA]</scope>
    <source>
        <strain evidence="4 5">CECT 5116</strain>
    </source>
</reference>
<dbReference type="EMBL" id="FLRB01000013">
    <property type="protein sequence ID" value="SBT21653.1"/>
    <property type="molecule type" value="Genomic_DNA"/>
</dbReference>
<reference evidence="3 6" key="2">
    <citation type="submission" date="2016-06" db="EMBL/GenBank/DDBJ databases">
        <authorList>
            <person name="Kjaerup R.B."/>
            <person name="Dalgaard T.S."/>
            <person name="Juul-Madsen H.R."/>
        </authorList>
    </citation>
    <scope>NUCLEOTIDE SEQUENCE [LARGE SCALE GENOMIC DNA]</scope>
    <source>
        <strain evidence="3 6">CECT 5115</strain>
    </source>
</reference>
<dbReference type="Proteomes" id="UP000092871">
    <property type="component" value="Unassembled WGS sequence"/>
</dbReference>
<evidence type="ECO:0000259" key="2">
    <source>
        <dbReference type="PROSITE" id="PS51371"/>
    </source>
</evidence>
<name>A0A1C3JTY4_9GAMM</name>
<evidence type="ECO:0000256" key="1">
    <source>
        <dbReference type="PROSITE-ProRule" id="PRU00703"/>
    </source>
</evidence>
<evidence type="ECO:0000313" key="6">
    <source>
        <dbReference type="Proteomes" id="UP000092871"/>
    </source>
</evidence>
<proteinExistence type="predicted"/>
<protein>
    <submittedName>
        <fullName evidence="3">CBS domain protein</fullName>
    </submittedName>
</protein>
<evidence type="ECO:0000313" key="3">
    <source>
        <dbReference type="EMBL" id="SBT18698.1"/>
    </source>
</evidence>